<evidence type="ECO:0000256" key="3">
    <source>
        <dbReference type="ARBA" id="ARBA00022723"/>
    </source>
</evidence>
<dbReference type="Gene3D" id="3.40.718.10">
    <property type="entry name" value="Isopropylmalate Dehydrogenase"/>
    <property type="match status" value="1"/>
</dbReference>
<comment type="cofactor">
    <cofactor evidence="2">
        <name>Mg(2+)</name>
        <dbReference type="ChEBI" id="CHEBI:18420"/>
    </cofactor>
</comment>
<keyword evidence="5" id="KW-0520">NAD</keyword>
<dbReference type="FunCoup" id="A0A423PNS1">
    <property type="interactions" value="194"/>
</dbReference>
<dbReference type="OrthoDB" id="9767905at2"/>
<comment type="caution">
    <text evidence="8">The sequence shown here is derived from an EMBL/GenBank/DDBJ whole genome shotgun (WGS) entry which is preliminary data.</text>
</comment>
<comment type="cofactor">
    <cofactor evidence="1">
        <name>Mn(2+)</name>
        <dbReference type="ChEBI" id="CHEBI:29035"/>
    </cofactor>
</comment>
<accession>A0A423PNS1</accession>
<evidence type="ECO:0000256" key="4">
    <source>
        <dbReference type="ARBA" id="ARBA00023002"/>
    </source>
</evidence>
<evidence type="ECO:0000256" key="2">
    <source>
        <dbReference type="ARBA" id="ARBA00001946"/>
    </source>
</evidence>
<dbReference type="GO" id="GO:0000287">
    <property type="term" value="F:magnesium ion binding"/>
    <property type="evidence" value="ECO:0007669"/>
    <property type="project" value="InterPro"/>
</dbReference>
<keyword evidence="3" id="KW-0479">Metal-binding</keyword>
<dbReference type="EMBL" id="AYKG01000029">
    <property type="protein sequence ID" value="ROO27208.1"/>
    <property type="molecule type" value="Genomic_DNA"/>
</dbReference>
<keyword evidence="6" id="KW-0464">Manganese</keyword>
<evidence type="ECO:0000313" key="9">
    <source>
        <dbReference type="Proteomes" id="UP000285310"/>
    </source>
</evidence>
<dbReference type="InterPro" id="IPR019818">
    <property type="entry name" value="IsoCit/isopropylmalate_DH_CS"/>
</dbReference>
<evidence type="ECO:0000256" key="6">
    <source>
        <dbReference type="ARBA" id="ARBA00023211"/>
    </source>
</evidence>
<dbReference type="GO" id="GO:0016616">
    <property type="term" value="F:oxidoreductase activity, acting on the CH-OH group of donors, NAD or NADP as acceptor"/>
    <property type="evidence" value="ECO:0007669"/>
    <property type="project" value="InterPro"/>
</dbReference>
<feature type="domain" description="Isopropylmalate dehydrogenase-like" evidence="7">
    <location>
        <begin position="8"/>
        <end position="376"/>
    </location>
</feature>
<dbReference type="PANTHER" id="PTHR43275:SF1">
    <property type="entry name" value="D-MALATE DEHYDROGENASE [DECARBOXYLATING]"/>
    <property type="match status" value="1"/>
</dbReference>
<dbReference type="PANTHER" id="PTHR43275">
    <property type="entry name" value="D-MALATE DEHYDROGENASE [DECARBOXYLATING]"/>
    <property type="match status" value="1"/>
</dbReference>
<reference evidence="8 9" key="1">
    <citation type="submission" date="2013-10" db="EMBL/GenBank/DDBJ databases">
        <title>Salinisphaera japonica YTM-1 Genome Sequencing.</title>
        <authorList>
            <person name="Lai Q."/>
            <person name="Li C."/>
            <person name="Shao Z."/>
        </authorList>
    </citation>
    <scope>NUCLEOTIDE SEQUENCE [LARGE SCALE GENOMIC DNA]</scope>
    <source>
        <strain evidence="8 9">YTM-1</strain>
    </source>
</reference>
<dbReference type="InterPro" id="IPR024084">
    <property type="entry name" value="IsoPropMal-DH-like_dom"/>
</dbReference>
<keyword evidence="9" id="KW-1185">Reference proteome</keyword>
<keyword evidence="4" id="KW-0560">Oxidoreductase</keyword>
<dbReference type="RefSeq" id="WP_123658481.1">
    <property type="nucleotide sequence ID" value="NZ_AYKG01000029.1"/>
</dbReference>
<evidence type="ECO:0000259" key="7">
    <source>
        <dbReference type="SMART" id="SM01329"/>
    </source>
</evidence>
<dbReference type="PROSITE" id="PS00470">
    <property type="entry name" value="IDH_IMDH"/>
    <property type="match status" value="1"/>
</dbReference>
<sequence>MTTQKTWRVAVLPGDGIGPEVIAQATRALDTLAASDPGLALEYDTFEWPSHAWHKAHGESAPADYLAQLAGYDAILLGALGDPGPIDDANRYLLSDSDSLAPLLEIRKGFDQWVCERPVRRLDGALQYLADPRANDIDMLVIRENSEGEYVNQGGRLAQGTPNEVVTQTAVFTHRATDRIIRHAFEQARARVALRKVEGRERDFGGKAAQVCLVTKRNAQKFWGDMYTEMFAAIAKDYPDIATHHELVDAACMKFVSHPWAFDVVVASNLHGDILTDLAAVLNGGMGVSPSANLNPSDRTRPPMFEPTHGSAPDIAGQNRAGPAAMLLTAAMMLDWMGEADEAAARAGQRLKQAVADDLAANADQRRATDTIGDAVIAALEKA</sequence>
<evidence type="ECO:0000256" key="1">
    <source>
        <dbReference type="ARBA" id="ARBA00001936"/>
    </source>
</evidence>
<evidence type="ECO:0000256" key="5">
    <source>
        <dbReference type="ARBA" id="ARBA00023027"/>
    </source>
</evidence>
<evidence type="ECO:0000313" key="8">
    <source>
        <dbReference type="EMBL" id="ROO27208.1"/>
    </source>
</evidence>
<dbReference type="InterPro" id="IPR050501">
    <property type="entry name" value="ICDH/IPMDH"/>
</dbReference>
<dbReference type="SUPFAM" id="SSF53659">
    <property type="entry name" value="Isocitrate/Isopropylmalate dehydrogenase-like"/>
    <property type="match status" value="1"/>
</dbReference>
<name>A0A423PNS1_9GAMM</name>
<organism evidence="8 9">
    <name type="scientific">Salinisphaera japonica YTM-1</name>
    <dbReference type="NCBI Taxonomy" id="1209778"/>
    <lineage>
        <taxon>Bacteria</taxon>
        <taxon>Pseudomonadati</taxon>
        <taxon>Pseudomonadota</taxon>
        <taxon>Gammaproteobacteria</taxon>
        <taxon>Salinisphaerales</taxon>
        <taxon>Salinisphaeraceae</taxon>
        <taxon>Salinisphaera</taxon>
    </lineage>
</organism>
<gene>
    <name evidence="8" type="ORF">SAJA_09955</name>
</gene>
<dbReference type="GO" id="GO:0051287">
    <property type="term" value="F:NAD binding"/>
    <property type="evidence" value="ECO:0007669"/>
    <property type="project" value="InterPro"/>
</dbReference>
<dbReference type="InParanoid" id="A0A423PNS1"/>
<proteinExistence type="predicted"/>
<dbReference type="SMART" id="SM01329">
    <property type="entry name" value="Iso_dh"/>
    <property type="match status" value="1"/>
</dbReference>
<protein>
    <submittedName>
        <fullName evidence="8">3-isopropylmalate dehydrogenase</fullName>
    </submittedName>
</protein>
<dbReference type="AlphaFoldDB" id="A0A423PNS1"/>
<dbReference type="Pfam" id="PF00180">
    <property type="entry name" value="Iso_dh"/>
    <property type="match status" value="1"/>
</dbReference>
<dbReference type="Proteomes" id="UP000285310">
    <property type="component" value="Unassembled WGS sequence"/>
</dbReference>